<sequence length="250" mass="28434">MNTFKVKHYKHLTFLFFLSFINNILAKACNFDVKVKQILLNEGFHRNITYGIHFDTENNANRWFYKDCIVGLDQLLPAGVYANPDELSDLRRMGKLNALPKNPINIELPTEQSEPSGIYILGKLSGDRVDLWIPVHARYHQAVTGGGTARNEIEAPTLYIRCPDQRLDMCEKHVSKSLSFLCNGGSKEQCSWRVLPYTMLTDTLIWNVPVGDLNQYYLVGIGTGLVVVVGSLYLLNTIHEYNLAAKRKRL</sequence>
<name>A0ACC1CZD7_9NEOP</name>
<comment type="caution">
    <text evidence="1">The sequence shown here is derived from an EMBL/GenBank/DDBJ whole genome shotgun (WGS) entry which is preliminary data.</text>
</comment>
<evidence type="ECO:0000313" key="1">
    <source>
        <dbReference type="EMBL" id="KAJ0176844.1"/>
    </source>
</evidence>
<keyword evidence="2" id="KW-1185">Reference proteome</keyword>
<organism evidence="1 2">
    <name type="scientific">Dendrolimus kikuchii</name>
    <dbReference type="NCBI Taxonomy" id="765133"/>
    <lineage>
        <taxon>Eukaryota</taxon>
        <taxon>Metazoa</taxon>
        <taxon>Ecdysozoa</taxon>
        <taxon>Arthropoda</taxon>
        <taxon>Hexapoda</taxon>
        <taxon>Insecta</taxon>
        <taxon>Pterygota</taxon>
        <taxon>Neoptera</taxon>
        <taxon>Endopterygota</taxon>
        <taxon>Lepidoptera</taxon>
        <taxon>Glossata</taxon>
        <taxon>Ditrysia</taxon>
        <taxon>Bombycoidea</taxon>
        <taxon>Lasiocampidae</taxon>
        <taxon>Dendrolimus</taxon>
    </lineage>
</organism>
<dbReference type="EMBL" id="CM034399">
    <property type="protein sequence ID" value="KAJ0176844.1"/>
    <property type="molecule type" value="Genomic_DNA"/>
</dbReference>
<accession>A0ACC1CZD7</accession>
<protein>
    <submittedName>
        <fullName evidence="1">Uncharacterized protein</fullName>
    </submittedName>
</protein>
<dbReference type="Proteomes" id="UP000824533">
    <property type="component" value="Linkage Group LG13"/>
</dbReference>
<evidence type="ECO:0000313" key="2">
    <source>
        <dbReference type="Proteomes" id="UP000824533"/>
    </source>
</evidence>
<gene>
    <name evidence="1" type="ORF">K1T71_008023</name>
</gene>
<proteinExistence type="predicted"/>
<reference evidence="1 2" key="1">
    <citation type="journal article" date="2021" name="Front. Genet.">
        <title>Chromosome-Level Genome Assembly Reveals Significant Gene Expansion in the Toll and IMD Signaling Pathways of Dendrolimus kikuchii.</title>
        <authorList>
            <person name="Zhou J."/>
            <person name="Wu P."/>
            <person name="Xiong Z."/>
            <person name="Liu N."/>
            <person name="Zhao N."/>
            <person name="Ji M."/>
            <person name="Qiu Y."/>
            <person name="Yang B."/>
        </authorList>
    </citation>
    <scope>NUCLEOTIDE SEQUENCE [LARGE SCALE GENOMIC DNA]</scope>
    <source>
        <strain evidence="1">Ann1</strain>
    </source>
</reference>